<accession>A0A6V8KM73</accession>
<dbReference type="Proteomes" id="UP000482800">
    <property type="component" value="Unassembled WGS sequence"/>
</dbReference>
<reference evidence="1 2" key="2">
    <citation type="submission" date="2020-03" db="EMBL/GenBank/DDBJ databases">
        <authorList>
            <person name="Ichikawa N."/>
            <person name="Kimura A."/>
            <person name="Kitahashi Y."/>
            <person name="Uohara A."/>
        </authorList>
    </citation>
    <scope>NUCLEOTIDE SEQUENCE [LARGE SCALE GENOMIC DNA]</scope>
    <source>
        <strain evidence="1 2">NBRC 108639</strain>
    </source>
</reference>
<dbReference type="EMBL" id="BLPF01000002">
    <property type="protein sequence ID" value="GFJ83046.1"/>
    <property type="molecule type" value="Genomic_DNA"/>
</dbReference>
<organism evidence="1 2">
    <name type="scientific">Phytohabitans houttuyneae</name>
    <dbReference type="NCBI Taxonomy" id="1076126"/>
    <lineage>
        <taxon>Bacteria</taxon>
        <taxon>Bacillati</taxon>
        <taxon>Actinomycetota</taxon>
        <taxon>Actinomycetes</taxon>
        <taxon>Micromonosporales</taxon>
        <taxon>Micromonosporaceae</taxon>
    </lineage>
</organism>
<keyword evidence="2" id="KW-1185">Reference proteome</keyword>
<reference evidence="1 2" key="1">
    <citation type="submission" date="2020-03" db="EMBL/GenBank/DDBJ databases">
        <title>Whole genome shotgun sequence of Phytohabitans houttuyneae NBRC 108639.</title>
        <authorList>
            <person name="Komaki H."/>
            <person name="Tamura T."/>
        </authorList>
    </citation>
    <scope>NUCLEOTIDE SEQUENCE [LARGE SCALE GENOMIC DNA]</scope>
    <source>
        <strain evidence="1 2">NBRC 108639</strain>
    </source>
</reference>
<dbReference type="AlphaFoldDB" id="A0A6V8KM73"/>
<proteinExistence type="predicted"/>
<sequence>MFHGGWNRGTGDDVSYLERLQGDVTGRYGRLADRDEDTVDHEVALTRDWIDTQPMVRAVLAEAAAAEPDLDYEAWRAGLGKPRDFRWPARTEAGRAWLIWRLMNDIAEAERAGAVQQVLGYASQMYGGSGLRSLTSMTQGFVERIFQPLFDHLADRVGRGGVALYRLERYAARVEWFDRDRLYADFEAARSGGDAGEEVYERDLQRFLFLDGGLVTQAHAGSRPLDTADPLICRGAVYAGPDGAAVAAGFDQLVAAAREHERTVAYLVVLNLTGHLLRTPPEPYVEAAGVHVHLVVVRAQPRAEPPAEPRVVELAGLLAAGRAGTAG</sequence>
<name>A0A6V8KM73_9ACTN</name>
<evidence type="ECO:0000313" key="2">
    <source>
        <dbReference type="Proteomes" id="UP000482800"/>
    </source>
</evidence>
<gene>
    <name evidence="1" type="ORF">Phou_072260</name>
</gene>
<evidence type="ECO:0000313" key="1">
    <source>
        <dbReference type="EMBL" id="GFJ83046.1"/>
    </source>
</evidence>
<protein>
    <submittedName>
        <fullName evidence="1">Uncharacterized protein</fullName>
    </submittedName>
</protein>
<comment type="caution">
    <text evidence="1">The sequence shown here is derived from an EMBL/GenBank/DDBJ whole genome shotgun (WGS) entry which is preliminary data.</text>
</comment>